<dbReference type="PANTHER" id="PTHR15410:SF2">
    <property type="entry name" value="HIRA-INTERACTING PROTEIN 3"/>
    <property type="match status" value="1"/>
</dbReference>
<dbReference type="InterPro" id="IPR037647">
    <property type="entry name" value="HIRIP3"/>
</dbReference>
<gene>
    <name evidence="2" type="ORF">VNI00_003008</name>
</gene>
<feature type="region of interest" description="Disordered" evidence="1">
    <location>
        <begin position="343"/>
        <end position="395"/>
    </location>
</feature>
<sequence length="395" mass="43827">MDIPEIPELEKCAADIVTDASADGTLRTLTPRIIRQKIEEKFGLEKGCLDDSEYKGAIKAAIDATQKSLKDKKDKSDIEESDTKAERHDEEPAEGGTKSKGKKRKSDETKGKKKNTDSGDKKKKNQRKSEETFKSAETIATSDEDEASAPPPKKAKKQLKTDDGVPSGSDSEGAFSQPPKKRKRTQSPDSSHKKPSSSIKNETNTTPNDASVDVAMEDPGSDTGLSDLVDEPPKRKSKSKDKEKEKKAPKEKKGKKNAVTLSKDEETIKRLKGLVNACGVRKVWAKAFKGIEDEPNKQIKMLKEMLADLGMTGRLSMEQAKEIKAKRELAQELEDVQTFEKAIVKQSSRRSRQTSKSQENDEASEEEEDVKVPTKRRSNARQSIMAFLEDQSDSE</sequence>
<organism evidence="2 3">
    <name type="scientific">Paramarasmius palmivorus</name>
    <dbReference type="NCBI Taxonomy" id="297713"/>
    <lineage>
        <taxon>Eukaryota</taxon>
        <taxon>Fungi</taxon>
        <taxon>Dikarya</taxon>
        <taxon>Basidiomycota</taxon>
        <taxon>Agaricomycotina</taxon>
        <taxon>Agaricomycetes</taxon>
        <taxon>Agaricomycetidae</taxon>
        <taxon>Agaricales</taxon>
        <taxon>Marasmiineae</taxon>
        <taxon>Marasmiaceae</taxon>
        <taxon>Paramarasmius</taxon>
    </lineage>
</organism>
<dbReference type="EMBL" id="JAYKXP010000007">
    <property type="protein sequence ID" value="KAK7056453.1"/>
    <property type="molecule type" value="Genomic_DNA"/>
</dbReference>
<evidence type="ECO:0008006" key="4">
    <source>
        <dbReference type="Google" id="ProtNLM"/>
    </source>
</evidence>
<comment type="caution">
    <text evidence="2">The sequence shown here is derived from an EMBL/GenBank/DDBJ whole genome shotgun (WGS) entry which is preliminary data.</text>
</comment>
<proteinExistence type="predicted"/>
<evidence type="ECO:0000313" key="2">
    <source>
        <dbReference type="EMBL" id="KAK7056453.1"/>
    </source>
</evidence>
<feature type="compositionally biased region" description="Basic and acidic residues" evidence="1">
    <location>
        <begin position="105"/>
        <end position="120"/>
    </location>
</feature>
<name>A0AAW0DWM2_9AGAR</name>
<accession>A0AAW0DWM2</accession>
<feature type="compositionally biased region" description="Acidic residues" evidence="1">
    <location>
        <begin position="360"/>
        <end position="369"/>
    </location>
</feature>
<dbReference type="AlphaFoldDB" id="A0AAW0DWM2"/>
<keyword evidence="3" id="KW-1185">Reference proteome</keyword>
<feature type="compositionally biased region" description="Polar residues" evidence="1">
    <location>
        <begin position="199"/>
        <end position="209"/>
    </location>
</feature>
<protein>
    <recommendedName>
        <fullName evidence="4">DEK C-terminal domain-containing protein</fullName>
    </recommendedName>
</protein>
<feature type="compositionally biased region" description="Basic and acidic residues" evidence="1">
    <location>
        <begin position="68"/>
        <end position="90"/>
    </location>
</feature>
<evidence type="ECO:0000313" key="3">
    <source>
        <dbReference type="Proteomes" id="UP001383192"/>
    </source>
</evidence>
<dbReference type="Proteomes" id="UP001383192">
    <property type="component" value="Unassembled WGS sequence"/>
</dbReference>
<dbReference type="PANTHER" id="PTHR15410">
    <property type="entry name" value="HIRA-INTERACTING PROTEIN 3"/>
    <property type="match status" value="1"/>
</dbReference>
<reference evidence="2 3" key="1">
    <citation type="submission" date="2024-01" db="EMBL/GenBank/DDBJ databases">
        <title>A draft genome for a cacao thread blight-causing isolate of Paramarasmius palmivorus.</title>
        <authorList>
            <person name="Baruah I.K."/>
            <person name="Bukari Y."/>
            <person name="Amoako-Attah I."/>
            <person name="Meinhardt L.W."/>
            <person name="Bailey B.A."/>
            <person name="Cohen S.P."/>
        </authorList>
    </citation>
    <scope>NUCLEOTIDE SEQUENCE [LARGE SCALE GENOMIC DNA]</scope>
    <source>
        <strain evidence="2 3">GH-12</strain>
    </source>
</reference>
<feature type="region of interest" description="Disordered" evidence="1">
    <location>
        <begin position="65"/>
        <end position="263"/>
    </location>
</feature>
<evidence type="ECO:0000256" key="1">
    <source>
        <dbReference type="SAM" id="MobiDB-lite"/>
    </source>
</evidence>
<dbReference type="GO" id="GO:0005634">
    <property type="term" value="C:nucleus"/>
    <property type="evidence" value="ECO:0007669"/>
    <property type="project" value="TreeGrafter"/>
</dbReference>